<keyword evidence="3" id="KW-0479">Metal-binding</keyword>
<dbReference type="EMBL" id="JAWDGP010000274">
    <property type="protein sequence ID" value="KAK3801924.1"/>
    <property type="molecule type" value="Genomic_DNA"/>
</dbReference>
<comment type="similarity">
    <text evidence="2">Belongs to the sulfatase family.</text>
</comment>
<dbReference type="InterPro" id="IPR000917">
    <property type="entry name" value="Sulfatase_N"/>
</dbReference>
<dbReference type="PANTHER" id="PTHR10342:SF273">
    <property type="entry name" value="RE14504P"/>
    <property type="match status" value="1"/>
</dbReference>
<accession>A0AAE1B8U2</accession>
<evidence type="ECO:0000256" key="2">
    <source>
        <dbReference type="ARBA" id="ARBA00008779"/>
    </source>
</evidence>
<evidence type="ECO:0000313" key="7">
    <source>
        <dbReference type="EMBL" id="KAK3801924.1"/>
    </source>
</evidence>
<evidence type="ECO:0000256" key="4">
    <source>
        <dbReference type="ARBA" id="ARBA00022837"/>
    </source>
</evidence>
<protein>
    <recommendedName>
        <fullName evidence="6">Sulfatase N-terminal domain-containing protein</fullName>
    </recommendedName>
</protein>
<comment type="cofactor">
    <cofactor evidence="1">
        <name>Ca(2+)</name>
        <dbReference type="ChEBI" id="CHEBI:29108"/>
    </cofactor>
</comment>
<dbReference type="Pfam" id="PF00884">
    <property type="entry name" value="Sulfatase"/>
    <property type="match status" value="1"/>
</dbReference>
<sequence>MVDVARIVLFESGNKERYGGCCENCFIRLLGGSCKFGQSHCGWNDVGYHNPDIISPNIDLLADTGIKLNQSYMQPLCSPSRAALMSGLYPFRLGLQHIVIDQEQPVCLPLGRKLLPQVLQDNGYRTHMVGK</sequence>
<dbReference type="Gene3D" id="3.40.720.10">
    <property type="entry name" value="Alkaline Phosphatase, subunit A"/>
    <property type="match status" value="1"/>
</dbReference>
<keyword evidence="8" id="KW-1185">Reference proteome</keyword>
<dbReference type="AlphaFoldDB" id="A0AAE1B8U2"/>
<organism evidence="7 8">
    <name type="scientific">Elysia crispata</name>
    <name type="common">lettuce slug</name>
    <dbReference type="NCBI Taxonomy" id="231223"/>
    <lineage>
        <taxon>Eukaryota</taxon>
        <taxon>Metazoa</taxon>
        <taxon>Spiralia</taxon>
        <taxon>Lophotrochozoa</taxon>
        <taxon>Mollusca</taxon>
        <taxon>Gastropoda</taxon>
        <taxon>Heterobranchia</taxon>
        <taxon>Euthyneura</taxon>
        <taxon>Panpulmonata</taxon>
        <taxon>Sacoglossa</taxon>
        <taxon>Placobranchoidea</taxon>
        <taxon>Plakobranchidae</taxon>
        <taxon>Elysia</taxon>
    </lineage>
</organism>
<comment type="caution">
    <text evidence="7">The sequence shown here is derived from an EMBL/GenBank/DDBJ whole genome shotgun (WGS) entry which is preliminary data.</text>
</comment>
<dbReference type="GO" id="GO:0046872">
    <property type="term" value="F:metal ion binding"/>
    <property type="evidence" value="ECO:0007669"/>
    <property type="project" value="UniProtKB-KW"/>
</dbReference>
<dbReference type="InterPro" id="IPR017850">
    <property type="entry name" value="Alkaline_phosphatase_core_sf"/>
</dbReference>
<name>A0AAE1B8U2_9GAST</name>
<proteinExistence type="inferred from homology"/>
<dbReference type="SUPFAM" id="SSF53649">
    <property type="entry name" value="Alkaline phosphatase-like"/>
    <property type="match status" value="1"/>
</dbReference>
<keyword evidence="5" id="KW-0325">Glycoprotein</keyword>
<gene>
    <name evidence="7" type="ORF">RRG08_004790</name>
</gene>
<evidence type="ECO:0000313" key="8">
    <source>
        <dbReference type="Proteomes" id="UP001283361"/>
    </source>
</evidence>
<dbReference type="GO" id="GO:0008484">
    <property type="term" value="F:sulfuric ester hydrolase activity"/>
    <property type="evidence" value="ECO:0007669"/>
    <property type="project" value="InterPro"/>
</dbReference>
<evidence type="ECO:0000256" key="5">
    <source>
        <dbReference type="ARBA" id="ARBA00023180"/>
    </source>
</evidence>
<evidence type="ECO:0000259" key="6">
    <source>
        <dbReference type="Pfam" id="PF00884"/>
    </source>
</evidence>
<dbReference type="InterPro" id="IPR047115">
    <property type="entry name" value="ARSB"/>
</dbReference>
<dbReference type="PANTHER" id="PTHR10342">
    <property type="entry name" value="ARYLSULFATASE"/>
    <property type="match status" value="1"/>
</dbReference>
<reference evidence="7" key="1">
    <citation type="journal article" date="2023" name="G3 (Bethesda)">
        <title>A reference genome for the long-term kleptoplast-retaining sea slug Elysia crispata morphotype clarki.</title>
        <authorList>
            <person name="Eastman K.E."/>
            <person name="Pendleton A.L."/>
            <person name="Shaikh M.A."/>
            <person name="Suttiyut T."/>
            <person name="Ogas R."/>
            <person name="Tomko P."/>
            <person name="Gavelis G."/>
            <person name="Widhalm J.R."/>
            <person name="Wisecaver J.H."/>
        </authorList>
    </citation>
    <scope>NUCLEOTIDE SEQUENCE</scope>
    <source>
        <strain evidence="7">ECLA1</strain>
    </source>
</reference>
<keyword evidence="4" id="KW-0106">Calcium</keyword>
<evidence type="ECO:0000256" key="3">
    <source>
        <dbReference type="ARBA" id="ARBA00022723"/>
    </source>
</evidence>
<feature type="domain" description="Sulfatase N-terminal" evidence="6">
    <location>
        <begin position="42"/>
        <end position="131"/>
    </location>
</feature>
<evidence type="ECO:0000256" key="1">
    <source>
        <dbReference type="ARBA" id="ARBA00001913"/>
    </source>
</evidence>
<dbReference type="Proteomes" id="UP001283361">
    <property type="component" value="Unassembled WGS sequence"/>
</dbReference>